<dbReference type="PRINTS" id="PR00385">
    <property type="entry name" value="P450"/>
</dbReference>
<dbReference type="Pfam" id="PF05056">
    <property type="entry name" value="DUF674"/>
    <property type="match status" value="1"/>
</dbReference>
<gene>
    <name evidence="9" type="ORF">Tsubulata_040162</name>
</gene>
<dbReference type="PRINTS" id="PR00463">
    <property type="entry name" value="EP450I"/>
</dbReference>
<dbReference type="InterPro" id="IPR017972">
    <property type="entry name" value="Cyt_P450_CS"/>
</dbReference>
<dbReference type="Pfam" id="PF00067">
    <property type="entry name" value="p450"/>
    <property type="match status" value="2"/>
</dbReference>
<name>A0A9Q0F821_9ROSI</name>
<accession>A0A9Q0F821</accession>
<evidence type="ECO:0000256" key="6">
    <source>
        <dbReference type="ARBA" id="ARBA00023004"/>
    </source>
</evidence>
<dbReference type="Proteomes" id="UP001141552">
    <property type="component" value="Unassembled WGS sequence"/>
</dbReference>
<dbReference type="EMBL" id="JAKUCV010006802">
    <property type="protein sequence ID" value="KAJ4825819.1"/>
    <property type="molecule type" value="Genomic_DNA"/>
</dbReference>
<evidence type="ECO:0000256" key="2">
    <source>
        <dbReference type="ARBA" id="ARBA00010617"/>
    </source>
</evidence>
<proteinExistence type="inferred from homology"/>
<keyword evidence="6 8" id="KW-0408">Iron</keyword>
<keyword evidence="10" id="KW-1185">Reference proteome</keyword>
<comment type="similarity">
    <text evidence="2">Belongs to the cytochrome P450 family.</text>
</comment>
<evidence type="ECO:0000256" key="3">
    <source>
        <dbReference type="ARBA" id="ARBA00022617"/>
    </source>
</evidence>
<keyword evidence="4 8" id="KW-0479">Metal-binding</keyword>
<evidence type="ECO:0000313" key="10">
    <source>
        <dbReference type="Proteomes" id="UP001141552"/>
    </source>
</evidence>
<dbReference type="CDD" id="cd11064">
    <property type="entry name" value="CYP86A"/>
    <property type="match status" value="1"/>
</dbReference>
<keyword evidence="3 8" id="KW-0349">Heme</keyword>
<dbReference type="SUPFAM" id="SSF48264">
    <property type="entry name" value="Cytochrome P450"/>
    <property type="match status" value="2"/>
</dbReference>
<protein>
    <submittedName>
        <fullName evidence="9">Uncharacterized protein</fullName>
    </submittedName>
</protein>
<evidence type="ECO:0000256" key="4">
    <source>
        <dbReference type="ARBA" id="ARBA00022723"/>
    </source>
</evidence>
<sequence>MSSALSWFFWFVSRNPHVEKNISREELTATLPPAVHQSTATARPRGRECRLFDVEVLKRLPYLHGALCESLRLYPPVPFEHKSPSTPDILPSGHRVNPGMKIFISLYSMGRMVSIWGNDCLEFKPERWITNGGGIKHEPSYKFLAFNAGPRACIGKNIAFLQLKAVAAAIIYNYTVQLSLGFLKTALTEVFLTQKLAQLYDQLLFPVIVNAAALLYGCLQKIGNLQLMLDMAQTIFAPDELEPVTYVTKPDSPNAHQQSAKLQSFDSMISGLKSGNLGTKGIIPNIAQLVIVKTGDLEMIVAVLIIACIFVIQRMISGIRNYDGGLPRNWPLVGMLPALLLQLHRIHDWWTEILEKSHSRTFLFKGLWSSNMESMDWVLTADPSNVHYIMSSNFSNFPKGCEFKEFFDILGDSIFSTDSDLWKSQRKLAVELISRPLFYKFQVKASREKVEKGLIPVLEHASQQGLVVDMQDLFGRLTFDTTCLILTGHDTGCLSISFPEVAFTNAVADAEEAIFYRHILPRSIWKLQRWLNIGEEKKLKRAWQTIDGFIGEIISAKKEELSQKKEIDDGQGIDLLASYMMEDLTVMGWKSLDVDKFLRDTIFSLMVAGQDTVSSTLSWFFWLVLRNPHVEKNIRDELKATLPVANQSTSRPRGQECRLFDDVEVLKRLPYLHGALCETLRLYPPAPLEHKSPVTPDILPSGHRVNPKKKIYISLYAMGRMTSIWGNDCMEFKPERWITNDGGIKHEPSYKFLAFNAGPRTCLGKNIAFFQMKAAAAAIIYNYTVQLVPGQTITPSLTIVLGMKHGMKVNNSSTPLLPDIDAESSQKKTYYLCPAVCYVTNVSDKICPSCGLTMDTVTDFLGPEKSADKNPNGDGADGGYVTGPVTYMVTGDLSIAPMSMISVVTLLNKFNIKDFAALEEKVVEVGIAEGLELLKAALVSKSPLTEVFVTQKVAQDASTSASYGK</sequence>
<evidence type="ECO:0000256" key="5">
    <source>
        <dbReference type="ARBA" id="ARBA00023002"/>
    </source>
</evidence>
<dbReference type="InterPro" id="IPR001128">
    <property type="entry name" value="Cyt_P450"/>
</dbReference>
<feature type="binding site" description="axial binding residue" evidence="8">
    <location>
        <position position="762"/>
    </location>
    <ligand>
        <name>heme</name>
        <dbReference type="ChEBI" id="CHEBI:30413"/>
    </ligand>
    <ligandPart>
        <name>Fe</name>
        <dbReference type="ChEBI" id="CHEBI:18248"/>
    </ligandPart>
</feature>
<evidence type="ECO:0000256" key="1">
    <source>
        <dbReference type="ARBA" id="ARBA00001971"/>
    </source>
</evidence>
<dbReference type="AlphaFoldDB" id="A0A9Q0F821"/>
<evidence type="ECO:0000313" key="9">
    <source>
        <dbReference type="EMBL" id="KAJ4825819.1"/>
    </source>
</evidence>
<evidence type="ECO:0000256" key="8">
    <source>
        <dbReference type="PIRSR" id="PIRSR602401-1"/>
    </source>
</evidence>
<keyword evidence="7" id="KW-0503">Monooxygenase</keyword>
<dbReference type="GO" id="GO:0004497">
    <property type="term" value="F:monooxygenase activity"/>
    <property type="evidence" value="ECO:0007669"/>
    <property type="project" value="UniProtKB-KW"/>
</dbReference>
<dbReference type="InterPro" id="IPR007750">
    <property type="entry name" value="DUF674"/>
</dbReference>
<dbReference type="PROSITE" id="PS00086">
    <property type="entry name" value="CYTOCHROME_P450"/>
    <property type="match status" value="2"/>
</dbReference>
<dbReference type="PANTHER" id="PTHR24296">
    <property type="entry name" value="CYTOCHROME P450"/>
    <property type="match status" value="1"/>
</dbReference>
<dbReference type="InterPro" id="IPR036396">
    <property type="entry name" value="Cyt_P450_sf"/>
</dbReference>
<reference evidence="9" key="2">
    <citation type="journal article" date="2023" name="Plants (Basel)">
        <title>Annotation of the Turnera subulata (Passifloraceae) Draft Genome Reveals the S-Locus Evolved after the Divergence of Turneroideae from Passifloroideae in a Stepwise Manner.</title>
        <authorList>
            <person name="Henning P.M."/>
            <person name="Roalson E.H."/>
            <person name="Mir W."/>
            <person name="McCubbin A.G."/>
            <person name="Shore J.S."/>
        </authorList>
    </citation>
    <scope>NUCLEOTIDE SEQUENCE</scope>
    <source>
        <strain evidence="9">F60SS</strain>
    </source>
</reference>
<dbReference type="GO" id="GO:0006629">
    <property type="term" value="P:lipid metabolic process"/>
    <property type="evidence" value="ECO:0007669"/>
    <property type="project" value="UniProtKB-ARBA"/>
</dbReference>
<dbReference type="GO" id="GO:0020037">
    <property type="term" value="F:heme binding"/>
    <property type="evidence" value="ECO:0007669"/>
    <property type="project" value="InterPro"/>
</dbReference>
<dbReference type="GO" id="GO:0016705">
    <property type="term" value="F:oxidoreductase activity, acting on paired donors, with incorporation or reduction of molecular oxygen"/>
    <property type="evidence" value="ECO:0007669"/>
    <property type="project" value="InterPro"/>
</dbReference>
<keyword evidence="5" id="KW-0560">Oxidoreductase</keyword>
<reference evidence="9" key="1">
    <citation type="submission" date="2022-02" db="EMBL/GenBank/DDBJ databases">
        <authorList>
            <person name="Henning P.M."/>
            <person name="McCubbin A.G."/>
            <person name="Shore J.S."/>
        </authorList>
    </citation>
    <scope>NUCLEOTIDE SEQUENCE</scope>
    <source>
        <strain evidence="9">F60SS</strain>
        <tissue evidence="9">Leaves</tissue>
    </source>
</reference>
<comment type="cofactor">
    <cofactor evidence="1 8">
        <name>heme</name>
        <dbReference type="ChEBI" id="CHEBI:30413"/>
    </cofactor>
</comment>
<evidence type="ECO:0000256" key="7">
    <source>
        <dbReference type="ARBA" id="ARBA00023033"/>
    </source>
</evidence>
<comment type="caution">
    <text evidence="9">The sequence shown here is derived from an EMBL/GenBank/DDBJ whole genome shotgun (WGS) entry which is preliminary data.</text>
</comment>
<dbReference type="Gene3D" id="1.10.630.10">
    <property type="entry name" value="Cytochrome P450"/>
    <property type="match status" value="2"/>
</dbReference>
<dbReference type="OrthoDB" id="1470350at2759"/>
<organism evidence="9 10">
    <name type="scientific">Turnera subulata</name>
    <dbReference type="NCBI Taxonomy" id="218843"/>
    <lineage>
        <taxon>Eukaryota</taxon>
        <taxon>Viridiplantae</taxon>
        <taxon>Streptophyta</taxon>
        <taxon>Embryophyta</taxon>
        <taxon>Tracheophyta</taxon>
        <taxon>Spermatophyta</taxon>
        <taxon>Magnoliopsida</taxon>
        <taxon>eudicotyledons</taxon>
        <taxon>Gunneridae</taxon>
        <taxon>Pentapetalae</taxon>
        <taxon>rosids</taxon>
        <taxon>fabids</taxon>
        <taxon>Malpighiales</taxon>
        <taxon>Passifloraceae</taxon>
        <taxon>Turnera</taxon>
    </lineage>
</organism>
<dbReference type="InterPro" id="IPR002401">
    <property type="entry name" value="Cyt_P450_E_grp-I"/>
</dbReference>
<dbReference type="GO" id="GO:0005506">
    <property type="term" value="F:iron ion binding"/>
    <property type="evidence" value="ECO:0007669"/>
    <property type="project" value="InterPro"/>
</dbReference>